<reference evidence="2 3" key="1">
    <citation type="submission" date="2020-04" db="EMBL/GenBank/DDBJ databases">
        <title>Usitatibacter rugosus gen. nov., sp. nov. and Usitatibacter palustris sp. nov., novel members of Usitatibacteraceae fam. nov. within the order Nitrosomonadales isolated from soil.</title>
        <authorList>
            <person name="Huber K.J."/>
            <person name="Neumann-Schaal M."/>
            <person name="Geppert A."/>
            <person name="Luckner M."/>
            <person name="Wanner G."/>
            <person name="Overmann J."/>
        </authorList>
    </citation>
    <scope>NUCLEOTIDE SEQUENCE [LARGE SCALE GENOMIC DNA]</scope>
    <source>
        <strain evidence="2 3">0125_3</strain>
    </source>
</reference>
<sequence>MRGFRLVKARHALEAFTGTGARHYGGRWNRPGTPMVYAAESLALAALETVVHFSGEERGIGFLTYELEVPDECVRTLQPRELPRDWRSSVTPTSTQEVGSLWQRGGTSVALRVPSVLVPGESCVLLNPEHPDTRRVTLFYPTPFTFDDRLWK</sequence>
<accession>A0A6M4H1Q8</accession>
<dbReference type="RefSeq" id="WP_171093410.1">
    <property type="nucleotide sequence ID" value="NZ_CP053069.1"/>
</dbReference>
<dbReference type="SMART" id="SM00953">
    <property type="entry name" value="RES"/>
    <property type="match status" value="1"/>
</dbReference>
<feature type="domain" description="RES" evidence="1">
    <location>
        <begin position="15"/>
        <end position="138"/>
    </location>
</feature>
<dbReference type="Proteomes" id="UP000501534">
    <property type="component" value="Chromosome"/>
</dbReference>
<name>A0A6M4H1Q8_9PROT</name>
<dbReference type="KEGG" id="uru:DSM104443_02870"/>
<dbReference type="AlphaFoldDB" id="A0A6M4H1Q8"/>
<gene>
    <name evidence="2" type="ORF">DSM104443_02870</name>
</gene>
<dbReference type="InterPro" id="IPR014914">
    <property type="entry name" value="RES_dom"/>
</dbReference>
<organism evidence="2 3">
    <name type="scientific">Usitatibacter rugosus</name>
    <dbReference type="NCBI Taxonomy" id="2732067"/>
    <lineage>
        <taxon>Bacteria</taxon>
        <taxon>Pseudomonadati</taxon>
        <taxon>Pseudomonadota</taxon>
        <taxon>Betaproteobacteria</taxon>
        <taxon>Nitrosomonadales</taxon>
        <taxon>Usitatibacteraceae</taxon>
        <taxon>Usitatibacter</taxon>
    </lineage>
</organism>
<dbReference type="EMBL" id="CP053069">
    <property type="protein sequence ID" value="QJR11787.1"/>
    <property type="molecule type" value="Genomic_DNA"/>
</dbReference>
<keyword evidence="3" id="KW-1185">Reference proteome</keyword>
<protein>
    <recommendedName>
        <fullName evidence="1">RES domain-containing protein</fullName>
    </recommendedName>
</protein>
<dbReference type="Pfam" id="PF08808">
    <property type="entry name" value="RES"/>
    <property type="match status" value="1"/>
</dbReference>
<evidence type="ECO:0000313" key="2">
    <source>
        <dbReference type="EMBL" id="QJR11787.1"/>
    </source>
</evidence>
<evidence type="ECO:0000313" key="3">
    <source>
        <dbReference type="Proteomes" id="UP000501534"/>
    </source>
</evidence>
<proteinExistence type="predicted"/>
<evidence type="ECO:0000259" key="1">
    <source>
        <dbReference type="SMART" id="SM00953"/>
    </source>
</evidence>